<feature type="transmembrane region" description="Helical" evidence="1">
    <location>
        <begin position="186"/>
        <end position="208"/>
    </location>
</feature>
<feature type="transmembrane region" description="Helical" evidence="1">
    <location>
        <begin position="220"/>
        <end position="240"/>
    </location>
</feature>
<feature type="transmembrane region" description="Helical" evidence="1">
    <location>
        <begin position="252"/>
        <end position="273"/>
    </location>
</feature>
<gene>
    <name evidence="2" type="ORF">HMJ29_10430</name>
</gene>
<feature type="transmembrane region" description="Helical" evidence="1">
    <location>
        <begin position="65"/>
        <end position="85"/>
    </location>
</feature>
<dbReference type="Proteomes" id="UP000501623">
    <property type="component" value="Chromosome"/>
</dbReference>
<evidence type="ECO:0000256" key="1">
    <source>
        <dbReference type="SAM" id="Phobius"/>
    </source>
</evidence>
<dbReference type="AlphaFoldDB" id="A0A6M6BFK9"/>
<protein>
    <recommendedName>
        <fullName evidence="4">DUF4153 domain-containing protein</fullName>
    </recommendedName>
</protein>
<feature type="transmembrane region" description="Helical" evidence="1">
    <location>
        <begin position="352"/>
        <end position="373"/>
    </location>
</feature>
<evidence type="ECO:0008006" key="4">
    <source>
        <dbReference type="Google" id="ProtNLM"/>
    </source>
</evidence>
<feature type="transmembrane region" description="Helical" evidence="1">
    <location>
        <begin position="317"/>
        <end position="340"/>
    </location>
</feature>
<organism evidence="2 3">
    <name type="scientific">Hymenobacter taeanensis</name>
    <dbReference type="NCBI Taxonomy" id="2735321"/>
    <lineage>
        <taxon>Bacteria</taxon>
        <taxon>Pseudomonadati</taxon>
        <taxon>Bacteroidota</taxon>
        <taxon>Cytophagia</taxon>
        <taxon>Cytophagales</taxon>
        <taxon>Hymenobacteraceae</taxon>
        <taxon>Hymenobacter</taxon>
    </lineage>
</organism>
<feature type="transmembrane region" description="Helical" evidence="1">
    <location>
        <begin position="393"/>
        <end position="413"/>
    </location>
</feature>
<evidence type="ECO:0000313" key="3">
    <source>
        <dbReference type="Proteomes" id="UP000501623"/>
    </source>
</evidence>
<feature type="transmembrane region" description="Helical" evidence="1">
    <location>
        <begin position="92"/>
        <end position="111"/>
    </location>
</feature>
<name>A0A6M6BFK9_9BACT</name>
<evidence type="ECO:0000313" key="2">
    <source>
        <dbReference type="EMBL" id="QJX47331.1"/>
    </source>
</evidence>
<feature type="transmembrane region" description="Helical" evidence="1">
    <location>
        <begin position="285"/>
        <end position="305"/>
    </location>
</feature>
<accession>A0A6M6BFK9</accession>
<reference evidence="2 3" key="1">
    <citation type="submission" date="2020-05" db="EMBL/GenBank/DDBJ databases">
        <title>Complete genome sequence of Hymenobacter sp. TS19 in Coasted Sand Dune.</title>
        <authorList>
            <person name="Lee J.-H."/>
            <person name="Jung J.-H."/>
            <person name="Jeong S."/>
            <person name="Zhao L."/>
            <person name="Kim M.-K."/>
            <person name="Seo H.-S."/>
            <person name="Lim S."/>
        </authorList>
    </citation>
    <scope>NUCLEOTIDE SEQUENCE [LARGE SCALE GENOMIC DNA]</scope>
    <source>
        <strain evidence="2 3">TS19</strain>
    </source>
</reference>
<keyword evidence="1" id="KW-1133">Transmembrane helix</keyword>
<dbReference type="KEGG" id="hts:HMJ29_10430"/>
<proteinExistence type="predicted"/>
<keyword evidence="1" id="KW-0812">Transmembrane</keyword>
<feature type="transmembrane region" description="Helical" evidence="1">
    <location>
        <begin position="117"/>
        <end position="134"/>
    </location>
</feature>
<keyword evidence="3" id="KW-1185">Reference proteome</keyword>
<feature type="transmembrane region" description="Helical" evidence="1">
    <location>
        <begin position="146"/>
        <end position="166"/>
    </location>
</feature>
<dbReference type="EMBL" id="CP053538">
    <property type="protein sequence ID" value="QJX47331.1"/>
    <property type="molecule type" value="Genomic_DNA"/>
</dbReference>
<sequence>MKADVINNLDNPRHLEKLYRDNRAAFKREFNAVYPSIQENMLAQFWNERLNFENEGVSWGSAQDVVFVLLAAIAAGLIAKIPVIFSIDPEFFYPRNLGFIVFPLLTIYFAWQQKLPAKTIVLAAVIIVASAVYINLLPRNDKSDTFILACIHLPLLLWAVLGFTYLGDAPNSTPKRLDFLRYNGDLVVMTTIILIAGALMSGITIGLFRLIGLGIERFYVEYIVVWGLAAAPIVGTYLVQTNPQLVSKVSPVIARIFTPLVLVMLVIYLAAVIYAGKDPYNNREFLLIFNLLLIGVMALIVFSVAEASKSSRNNFGNLLLLGLSVVTILVNGIALSAILFRISEWGITPNRIAVLGGNILMLTNLLAVTYQLLRTAQGRKQISSVENSLVSFLPVYGVWAMLVLFVFPVAFGFR</sequence>
<keyword evidence="1" id="KW-0472">Membrane</keyword>